<keyword evidence="15" id="KW-0534">Nitrate assimilation</keyword>
<evidence type="ECO:0000256" key="10">
    <source>
        <dbReference type="ARBA" id="ARBA00022737"/>
    </source>
</evidence>
<dbReference type="SUPFAM" id="SSF49503">
    <property type="entry name" value="Cupredoxins"/>
    <property type="match status" value="2"/>
</dbReference>
<evidence type="ECO:0000313" key="21">
    <source>
        <dbReference type="EMBL" id="SCX74810.1"/>
    </source>
</evidence>
<evidence type="ECO:0000256" key="14">
    <source>
        <dbReference type="ARBA" id="ARBA00023008"/>
    </source>
</evidence>
<dbReference type="CDD" id="cd04208">
    <property type="entry name" value="CuRO_2_CuNIR"/>
    <property type="match status" value="1"/>
</dbReference>
<comment type="cofactor">
    <cofactor evidence="1">
        <name>FAD</name>
        <dbReference type="ChEBI" id="CHEBI:57692"/>
    </cofactor>
</comment>
<keyword evidence="9 17" id="KW-0479">Metal-binding</keyword>
<feature type="region of interest" description="Disordered" evidence="18">
    <location>
        <begin position="339"/>
        <end position="364"/>
    </location>
</feature>
<comment type="caution">
    <text evidence="21">The sequence shown here is derived from an EMBL/GenBank/DDBJ whole genome shotgun (WGS) entry which is preliminary data.</text>
</comment>
<dbReference type="InterPro" id="IPR011707">
    <property type="entry name" value="Cu-oxidase-like_N"/>
</dbReference>
<evidence type="ECO:0000256" key="16">
    <source>
        <dbReference type="ARBA" id="ARBA00049340"/>
    </source>
</evidence>
<evidence type="ECO:0000256" key="17">
    <source>
        <dbReference type="RuleBase" id="RU365025"/>
    </source>
</evidence>
<evidence type="ECO:0000256" key="18">
    <source>
        <dbReference type="SAM" id="MobiDB-lite"/>
    </source>
</evidence>
<evidence type="ECO:0000256" key="11">
    <source>
        <dbReference type="ARBA" id="ARBA00022764"/>
    </source>
</evidence>
<evidence type="ECO:0000256" key="3">
    <source>
        <dbReference type="ARBA" id="ARBA00005127"/>
    </source>
</evidence>
<proteinExistence type="inferred from homology"/>
<keyword evidence="22" id="KW-1185">Reference proteome</keyword>
<comment type="subunit">
    <text evidence="5 17">Homotrimer.</text>
</comment>
<keyword evidence="17" id="KW-0732">Signal</keyword>
<comment type="subcellular location">
    <subcellularLocation>
        <location evidence="2">Periplasm</location>
    </subcellularLocation>
</comment>
<dbReference type="PANTHER" id="PTHR11709:SF394">
    <property type="entry name" value="FI03373P-RELATED"/>
    <property type="match status" value="1"/>
</dbReference>
<evidence type="ECO:0000256" key="12">
    <source>
        <dbReference type="ARBA" id="ARBA00022827"/>
    </source>
</evidence>
<dbReference type="EMBL" id="FMUQ01000002">
    <property type="protein sequence ID" value="SCX74810.1"/>
    <property type="molecule type" value="Genomic_DNA"/>
</dbReference>
<evidence type="ECO:0000256" key="4">
    <source>
        <dbReference type="ARBA" id="ARBA00010609"/>
    </source>
</evidence>
<protein>
    <recommendedName>
        <fullName evidence="7 17">Copper-containing nitrite reductase</fullName>
        <ecNumber evidence="6 17">1.7.2.1</ecNumber>
    </recommendedName>
</protein>
<evidence type="ECO:0000259" key="20">
    <source>
        <dbReference type="Pfam" id="PF07732"/>
    </source>
</evidence>
<feature type="domain" description="Plastocyanin-like" evidence="19">
    <location>
        <begin position="193"/>
        <end position="313"/>
    </location>
</feature>
<keyword evidence="13 17" id="KW-0560">Oxidoreductase</keyword>
<comment type="catalytic activity">
    <reaction evidence="16 17">
        <text>nitric oxide + Fe(III)-[cytochrome c] + H2O = Fe(II)-[cytochrome c] + nitrite + 2 H(+)</text>
        <dbReference type="Rhea" id="RHEA:15233"/>
        <dbReference type="Rhea" id="RHEA-COMP:10350"/>
        <dbReference type="Rhea" id="RHEA-COMP:14399"/>
        <dbReference type="ChEBI" id="CHEBI:15377"/>
        <dbReference type="ChEBI" id="CHEBI:15378"/>
        <dbReference type="ChEBI" id="CHEBI:16301"/>
        <dbReference type="ChEBI" id="CHEBI:16480"/>
        <dbReference type="ChEBI" id="CHEBI:29033"/>
        <dbReference type="ChEBI" id="CHEBI:29034"/>
        <dbReference type="EC" id="1.7.2.1"/>
    </reaction>
</comment>
<feature type="signal peptide" evidence="17">
    <location>
        <begin position="1"/>
        <end position="22"/>
    </location>
</feature>
<dbReference type="Gene3D" id="2.60.40.420">
    <property type="entry name" value="Cupredoxins - blue copper proteins"/>
    <property type="match status" value="2"/>
</dbReference>
<organism evidence="21 22">
    <name type="scientific">Basfia succiniciproducens</name>
    <dbReference type="NCBI Taxonomy" id="653940"/>
    <lineage>
        <taxon>Bacteria</taxon>
        <taxon>Pseudomonadati</taxon>
        <taxon>Pseudomonadota</taxon>
        <taxon>Gammaproteobacteria</taxon>
        <taxon>Pasteurellales</taxon>
        <taxon>Pasteurellaceae</taxon>
        <taxon>Basfia</taxon>
    </lineage>
</organism>
<dbReference type="RefSeq" id="WP_090653525.1">
    <property type="nucleotide sequence ID" value="NZ_CP015031.1"/>
</dbReference>
<evidence type="ECO:0000256" key="5">
    <source>
        <dbReference type="ARBA" id="ARBA00011233"/>
    </source>
</evidence>
<dbReference type="Proteomes" id="UP000199588">
    <property type="component" value="Unassembled WGS sequence"/>
</dbReference>
<evidence type="ECO:0000313" key="22">
    <source>
        <dbReference type="Proteomes" id="UP000199588"/>
    </source>
</evidence>
<sequence length="364" mass="39707">MKKTTIAILLATATVLSTNVWADNQPDKTSVKSTALSSELPSIEAELTYAPNVPKPVNRTTPANVVVKLEAADRMMEIMPGVKFKYWTFNGSTPAPFIRVREGDTVEVHLSNPINSGLPHSLDFHASAAPDGTAMVSSTKPGRTTVYRFKTLSSGLYVYHCASIPGAGTHIGKGMFGLMLVEPKEGFPPADKEFYIMQNEFYTNGSFGEQGLQVFSTEKAAYELPDYVVFNGHYGSMQGEKALKAKVGEKIRFYVGNAGPNKASSFHLIGKTFDTVYMEGGTLQNHNVQTTLIPSGGAMISEVTIPVPGQYSFIDHSIFRADKGARGTLMIEGDENPEIFSGKLRDEPYDKRNPDSDIDTGFKH</sequence>
<keyword evidence="11" id="KW-0574">Periplasm</keyword>
<feature type="compositionally biased region" description="Basic and acidic residues" evidence="18">
    <location>
        <begin position="343"/>
        <end position="364"/>
    </location>
</feature>
<dbReference type="InterPro" id="IPR001117">
    <property type="entry name" value="Cu-oxidase_2nd"/>
</dbReference>
<comment type="similarity">
    <text evidence="4 17">Belongs to the multicopper oxidase family.</text>
</comment>
<comment type="cofactor">
    <cofactor evidence="17">
        <name>Cu(2+)</name>
        <dbReference type="ChEBI" id="CHEBI:29036"/>
    </cofactor>
    <text evidence="17">Binds 1 Cu(+) ion.</text>
</comment>
<comment type="cofactor">
    <cofactor evidence="17">
        <name>Cu(+)</name>
        <dbReference type="ChEBI" id="CHEBI:49552"/>
    </cofactor>
    <text evidence="17">Binds 1 Cu(+) ion.</text>
</comment>
<dbReference type="PRINTS" id="PR00695">
    <property type="entry name" value="CUNO2RDTASE"/>
</dbReference>
<feature type="chain" id="PRO_5044955486" description="Copper-containing nitrite reductase" evidence="17">
    <location>
        <begin position="23"/>
        <end position="364"/>
    </location>
</feature>
<keyword evidence="12" id="KW-0274">FAD</keyword>
<dbReference type="EC" id="1.7.2.1" evidence="6 17"/>
<dbReference type="InterPro" id="IPR001287">
    <property type="entry name" value="NO2-reductase_Cu"/>
</dbReference>
<evidence type="ECO:0000256" key="6">
    <source>
        <dbReference type="ARBA" id="ARBA00011882"/>
    </source>
</evidence>
<dbReference type="NCBIfam" id="TIGR02376">
    <property type="entry name" value="Cu_nitrite_red"/>
    <property type="match status" value="1"/>
</dbReference>
<comment type="pathway">
    <text evidence="3">Nitrogen metabolism; nitrate reduction (denitrification); dinitrogen from nitrate: step 2/4.</text>
</comment>
<evidence type="ECO:0000256" key="15">
    <source>
        <dbReference type="ARBA" id="ARBA00023063"/>
    </source>
</evidence>
<dbReference type="PANTHER" id="PTHR11709">
    <property type="entry name" value="MULTI-COPPER OXIDASE"/>
    <property type="match status" value="1"/>
</dbReference>
<dbReference type="CDD" id="cd11020">
    <property type="entry name" value="CuRO_1_CuNIR"/>
    <property type="match status" value="1"/>
</dbReference>
<reference evidence="21 22" key="1">
    <citation type="submission" date="2016-10" db="EMBL/GenBank/DDBJ databases">
        <authorList>
            <person name="Varghese N."/>
            <person name="Submissions S."/>
        </authorList>
    </citation>
    <scope>NUCLEOTIDE SEQUENCE [LARGE SCALE GENOMIC DNA]</scope>
    <source>
        <strain evidence="21 22">DSM 22022</strain>
    </source>
</reference>
<evidence type="ECO:0000256" key="1">
    <source>
        <dbReference type="ARBA" id="ARBA00001974"/>
    </source>
</evidence>
<evidence type="ECO:0000256" key="2">
    <source>
        <dbReference type="ARBA" id="ARBA00004418"/>
    </source>
</evidence>
<evidence type="ECO:0000256" key="7">
    <source>
        <dbReference type="ARBA" id="ARBA00017290"/>
    </source>
</evidence>
<dbReference type="Pfam" id="PF07732">
    <property type="entry name" value="Cu-oxidase_3"/>
    <property type="match status" value="1"/>
</dbReference>
<keyword evidence="8" id="KW-0285">Flavoprotein</keyword>
<evidence type="ECO:0000259" key="19">
    <source>
        <dbReference type="Pfam" id="PF00394"/>
    </source>
</evidence>
<keyword evidence="14 17" id="KW-0186">Copper</keyword>
<keyword evidence="10" id="KW-0677">Repeat</keyword>
<feature type="domain" description="Plastocyanin-like" evidence="20">
    <location>
        <begin position="80"/>
        <end position="185"/>
    </location>
</feature>
<evidence type="ECO:0000256" key="13">
    <source>
        <dbReference type="ARBA" id="ARBA00023002"/>
    </source>
</evidence>
<gene>
    <name evidence="21" type="ORF">SAMN02910354_00034</name>
</gene>
<evidence type="ECO:0000256" key="9">
    <source>
        <dbReference type="ARBA" id="ARBA00022723"/>
    </source>
</evidence>
<dbReference type="Pfam" id="PF00394">
    <property type="entry name" value="Cu-oxidase"/>
    <property type="match status" value="1"/>
</dbReference>
<name>A0A1G5AAA1_9PAST</name>
<accession>A0A1G5AAA1</accession>
<dbReference type="InterPro" id="IPR008972">
    <property type="entry name" value="Cupredoxin"/>
</dbReference>
<dbReference type="InterPro" id="IPR045087">
    <property type="entry name" value="Cu-oxidase_fam"/>
</dbReference>
<evidence type="ECO:0000256" key="8">
    <source>
        <dbReference type="ARBA" id="ARBA00022630"/>
    </source>
</evidence>